<feature type="domain" description="4Fe-4S ferredoxin-type" evidence="6">
    <location>
        <begin position="80"/>
        <end position="109"/>
    </location>
</feature>
<organism evidence="7 8">
    <name type="scientific">Consotaella salsifontis</name>
    <dbReference type="NCBI Taxonomy" id="1365950"/>
    <lineage>
        <taxon>Bacteria</taxon>
        <taxon>Pseudomonadati</taxon>
        <taxon>Pseudomonadota</taxon>
        <taxon>Alphaproteobacteria</taxon>
        <taxon>Hyphomicrobiales</taxon>
        <taxon>Aurantimonadaceae</taxon>
        <taxon>Consotaella</taxon>
    </lineage>
</organism>
<keyword evidence="3" id="KW-0677">Repeat</keyword>
<dbReference type="InterPro" id="IPR050294">
    <property type="entry name" value="RnfB_subfamily"/>
</dbReference>
<dbReference type="GO" id="GO:0051539">
    <property type="term" value="F:4 iron, 4 sulfur cluster binding"/>
    <property type="evidence" value="ECO:0007669"/>
    <property type="project" value="UniProtKB-KW"/>
</dbReference>
<keyword evidence="1" id="KW-0004">4Fe-4S</keyword>
<keyword evidence="5" id="KW-0411">Iron-sulfur</keyword>
<dbReference type="Pfam" id="PF12800">
    <property type="entry name" value="Fer4_4"/>
    <property type="match status" value="1"/>
</dbReference>
<evidence type="ECO:0000256" key="2">
    <source>
        <dbReference type="ARBA" id="ARBA00022723"/>
    </source>
</evidence>
<feature type="domain" description="4Fe-4S ferredoxin-type" evidence="6">
    <location>
        <begin position="3"/>
        <end position="31"/>
    </location>
</feature>
<dbReference type="CDD" id="cd10554">
    <property type="entry name" value="HycB_like"/>
    <property type="match status" value="1"/>
</dbReference>
<keyword evidence="2" id="KW-0479">Metal-binding</keyword>
<evidence type="ECO:0000259" key="6">
    <source>
        <dbReference type="PROSITE" id="PS51379"/>
    </source>
</evidence>
<dbReference type="EMBL" id="FUXL01000007">
    <property type="protein sequence ID" value="SKA17281.1"/>
    <property type="molecule type" value="Genomic_DNA"/>
</dbReference>
<dbReference type="InterPro" id="IPR017900">
    <property type="entry name" value="4Fe4S_Fe_S_CS"/>
</dbReference>
<dbReference type="OrthoDB" id="7913505at2"/>
<dbReference type="PANTHER" id="PTHR42859">
    <property type="entry name" value="OXIDOREDUCTASE"/>
    <property type="match status" value="1"/>
</dbReference>
<dbReference type="AlphaFoldDB" id="A0A1T4RNN3"/>
<proteinExistence type="predicted"/>
<dbReference type="InterPro" id="IPR017896">
    <property type="entry name" value="4Fe4S_Fe-S-bd"/>
</dbReference>
<evidence type="ECO:0000313" key="7">
    <source>
        <dbReference type="EMBL" id="SKA17281.1"/>
    </source>
</evidence>
<dbReference type="Proteomes" id="UP000190135">
    <property type="component" value="Unassembled WGS sequence"/>
</dbReference>
<dbReference type="Gene3D" id="3.30.70.20">
    <property type="match status" value="2"/>
</dbReference>
<evidence type="ECO:0000256" key="4">
    <source>
        <dbReference type="ARBA" id="ARBA00023004"/>
    </source>
</evidence>
<dbReference type="STRING" id="1365950.SAMN05428963_107105"/>
<dbReference type="PANTHER" id="PTHR42859:SF17">
    <property type="entry name" value="ELECTRON TRANSPORT PROTEIN HYDN-RELATED"/>
    <property type="match status" value="1"/>
</dbReference>
<dbReference type="RefSeq" id="WP_078708607.1">
    <property type="nucleotide sequence ID" value="NZ_FUXL01000007.1"/>
</dbReference>
<protein>
    <submittedName>
        <fullName evidence="7">Electron transport protein HydN</fullName>
    </submittedName>
</protein>
<keyword evidence="4" id="KW-0408">Iron</keyword>
<dbReference type="SUPFAM" id="SSF54862">
    <property type="entry name" value="4Fe-4S ferredoxins"/>
    <property type="match status" value="1"/>
</dbReference>
<dbReference type="PROSITE" id="PS00198">
    <property type="entry name" value="4FE4S_FER_1"/>
    <property type="match status" value="1"/>
</dbReference>
<keyword evidence="8" id="KW-1185">Reference proteome</keyword>
<evidence type="ECO:0000313" key="8">
    <source>
        <dbReference type="Proteomes" id="UP000190135"/>
    </source>
</evidence>
<feature type="domain" description="4Fe-4S ferredoxin-type" evidence="6">
    <location>
        <begin position="124"/>
        <end position="157"/>
    </location>
</feature>
<evidence type="ECO:0000256" key="1">
    <source>
        <dbReference type="ARBA" id="ARBA00022485"/>
    </source>
</evidence>
<accession>A0A1T4RNN3</accession>
<evidence type="ECO:0000256" key="5">
    <source>
        <dbReference type="ARBA" id="ARBA00023014"/>
    </source>
</evidence>
<dbReference type="Pfam" id="PF00037">
    <property type="entry name" value="Fer4"/>
    <property type="match status" value="1"/>
</dbReference>
<dbReference type="GO" id="GO:0046872">
    <property type="term" value="F:metal ion binding"/>
    <property type="evidence" value="ECO:0007669"/>
    <property type="project" value="UniProtKB-KW"/>
</dbReference>
<dbReference type="PROSITE" id="PS51379">
    <property type="entry name" value="4FE4S_FER_2"/>
    <property type="match status" value="3"/>
</dbReference>
<sequence>MNRFVAADPGKCIGCRTCEIACAMAHRPDGSTEALAPTNFEPRIRVIKTATVSTAVMCHHCEDAPCLNACPEGAIVYRADSVQVDQSRCVGCKNCVMACPFGVMEVITVPAVKSIAGIQVSAGVKARAHKCDLCIDRAAGQACVGACPTNALRLVDEASLQQSLAELRERTAIAAIAV</sequence>
<name>A0A1T4RNN3_9HYPH</name>
<evidence type="ECO:0000256" key="3">
    <source>
        <dbReference type="ARBA" id="ARBA00022737"/>
    </source>
</evidence>
<reference evidence="7 8" key="1">
    <citation type="submission" date="2017-02" db="EMBL/GenBank/DDBJ databases">
        <authorList>
            <person name="Peterson S.W."/>
        </authorList>
    </citation>
    <scope>NUCLEOTIDE SEQUENCE [LARGE SCALE GENOMIC DNA]</scope>
    <source>
        <strain evidence="7 8">USBA 369</strain>
    </source>
</reference>
<gene>
    <name evidence="7" type="ORF">SAMN05428963_107105</name>
</gene>